<accession>A0A1I0XBY6</accession>
<evidence type="ECO:0000313" key="1">
    <source>
        <dbReference type="EMBL" id="SFA97936.1"/>
    </source>
</evidence>
<proteinExistence type="predicted"/>
<name>A0A1I0XBY6_9BACT</name>
<keyword evidence="2" id="KW-1185">Reference proteome</keyword>
<dbReference type="STRING" id="237018.SAMN04489723_10369"/>
<dbReference type="AlphaFoldDB" id="A0A1I0XBY6"/>
<dbReference type="EMBL" id="FOKK01000003">
    <property type="protein sequence ID" value="SFA97936.1"/>
    <property type="molecule type" value="Genomic_DNA"/>
</dbReference>
<reference evidence="1 2" key="1">
    <citation type="submission" date="2016-10" db="EMBL/GenBank/DDBJ databases">
        <authorList>
            <person name="de Groot N.N."/>
        </authorList>
    </citation>
    <scope>NUCLEOTIDE SEQUENCE [LARGE SCALE GENOMIC DNA]</scope>
    <source>
        <strain evidence="1 2">DSM 23399</strain>
    </source>
</reference>
<gene>
    <name evidence="1" type="ORF">SAMN04489723_10369</name>
</gene>
<evidence type="ECO:0008006" key="3">
    <source>
        <dbReference type="Google" id="ProtNLM"/>
    </source>
</evidence>
<protein>
    <recommendedName>
        <fullName evidence="3">Phosphopeptide-binding protein</fullName>
    </recommendedName>
</protein>
<evidence type="ECO:0000313" key="2">
    <source>
        <dbReference type="Proteomes" id="UP000198790"/>
    </source>
</evidence>
<dbReference type="Proteomes" id="UP000198790">
    <property type="component" value="Unassembled WGS sequence"/>
</dbReference>
<sequence length="282" mass="31266">MAFETTNENHNHQKLKIMNVKILGTAAAALLIAVSCQPKKIENEEVAEMEIVAPAEISIEKFTDSPAYLTSTLTLKKPTSTTIAKAGEVDFAFDVKDYKLGEVTERTGMAENLANSDKGQHIHFILDNEPYSAHYESEFKREMPEGTHYLVAFLSRSYHESVKNDKSFIAKKIVVGKASDDKNVDFSKPTMIYSRPKGEYSGADTENLLLDFFLLNTTLSETGNKVRATINGQEFMIAEWAPYVIKGLAKGEVTIKLELLDADGTLIPGGFNDVTRTVTLKD</sequence>
<organism evidence="1 2">
    <name type="scientific">Algoriphagus aquimarinus</name>
    <dbReference type="NCBI Taxonomy" id="237018"/>
    <lineage>
        <taxon>Bacteria</taxon>
        <taxon>Pseudomonadati</taxon>
        <taxon>Bacteroidota</taxon>
        <taxon>Cytophagia</taxon>
        <taxon>Cytophagales</taxon>
        <taxon>Cyclobacteriaceae</taxon>
        <taxon>Algoriphagus</taxon>
    </lineage>
</organism>